<accession>A0A1C7FEK4</accession>
<dbReference type="SUPFAM" id="SSF55874">
    <property type="entry name" value="ATPase domain of HSP90 chaperone/DNA topoisomerase II/histidine kinase"/>
    <property type="match status" value="1"/>
</dbReference>
<evidence type="ECO:0000313" key="21">
    <source>
        <dbReference type="Proteomes" id="UP000092528"/>
    </source>
</evidence>
<name>A0A1C7FEK4_9VIBR</name>
<dbReference type="GO" id="GO:0005886">
    <property type="term" value="C:plasma membrane"/>
    <property type="evidence" value="ECO:0007669"/>
    <property type="project" value="UniProtKB-SubCell"/>
</dbReference>
<feature type="domain" description="Histidine kinase" evidence="18">
    <location>
        <begin position="401"/>
        <end position="630"/>
    </location>
</feature>
<evidence type="ECO:0000256" key="3">
    <source>
        <dbReference type="ARBA" id="ARBA00012438"/>
    </source>
</evidence>
<protein>
    <recommendedName>
        <fullName evidence="3">histidine kinase</fullName>
        <ecNumber evidence="3">2.7.13.3</ecNumber>
    </recommendedName>
</protein>
<feature type="coiled-coil region" evidence="16">
    <location>
        <begin position="353"/>
        <end position="391"/>
    </location>
</feature>
<dbReference type="STRING" id="45658.VSVS12_03941"/>
<dbReference type="Pfam" id="PF00512">
    <property type="entry name" value="HisKA"/>
    <property type="match status" value="1"/>
</dbReference>
<dbReference type="Proteomes" id="UP000092528">
    <property type="component" value="Chromosome 2"/>
</dbReference>
<dbReference type="CDD" id="cd17546">
    <property type="entry name" value="REC_hyHK_CKI1_RcsC-like"/>
    <property type="match status" value="2"/>
</dbReference>
<dbReference type="InterPro" id="IPR011006">
    <property type="entry name" value="CheY-like_superfamily"/>
</dbReference>
<dbReference type="PANTHER" id="PTHR45339:SF5">
    <property type="entry name" value="HISTIDINE KINASE"/>
    <property type="match status" value="1"/>
</dbReference>
<evidence type="ECO:0000259" key="19">
    <source>
        <dbReference type="PROSITE" id="PS50110"/>
    </source>
</evidence>
<evidence type="ECO:0000256" key="14">
    <source>
        <dbReference type="ARBA" id="ARBA00023136"/>
    </source>
</evidence>
<dbReference type="InterPro" id="IPR005467">
    <property type="entry name" value="His_kinase_dom"/>
</dbReference>
<feature type="modified residue" description="4-aspartylphosphate" evidence="15">
    <location>
        <position position="1000"/>
    </location>
</feature>
<dbReference type="RefSeq" id="WP_065546232.1">
    <property type="nucleotide sequence ID" value="NZ_CP016415.1"/>
</dbReference>
<feature type="transmembrane region" description="Helical" evidence="17">
    <location>
        <begin position="297"/>
        <end position="318"/>
    </location>
</feature>
<evidence type="ECO:0000256" key="8">
    <source>
        <dbReference type="ARBA" id="ARBA00022741"/>
    </source>
</evidence>
<comment type="catalytic activity">
    <reaction evidence="1">
        <text>ATP + protein L-histidine = ADP + protein N-phospho-L-histidine.</text>
        <dbReference type="EC" id="2.7.13.3"/>
    </reaction>
</comment>
<dbReference type="PATRIC" id="fig|45658.7.peg.3293"/>
<evidence type="ECO:0000256" key="16">
    <source>
        <dbReference type="SAM" id="Coils"/>
    </source>
</evidence>
<dbReference type="GO" id="GO:0016787">
    <property type="term" value="F:hydrolase activity"/>
    <property type="evidence" value="ECO:0007669"/>
    <property type="project" value="UniProtKB-KW"/>
</dbReference>
<comment type="subcellular location">
    <subcellularLocation>
        <location evidence="2">Cell membrane</location>
        <topology evidence="2">Multi-pass membrane protein</topology>
    </subcellularLocation>
</comment>
<dbReference type="Gene3D" id="1.10.287.130">
    <property type="match status" value="1"/>
</dbReference>
<organism evidence="20 21">
    <name type="scientific">Vibrio scophthalmi</name>
    <dbReference type="NCBI Taxonomy" id="45658"/>
    <lineage>
        <taxon>Bacteria</taxon>
        <taxon>Pseudomonadati</taxon>
        <taxon>Pseudomonadota</taxon>
        <taxon>Gammaproteobacteria</taxon>
        <taxon>Vibrionales</taxon>
        <taxon>Vibrionaceae</taxon>
        <taxon>Vibrio</taxon>
    </lineage>
</organism>
<evidence type="ECO:0000256" key="6">
    <source>
        <dbReference type="ARBA" id="ARBA00022679"/>
    </source>
</evidence>
<evidence type="ECO:0000256" key="1">
    <source>
        <dbReference type="ARBA" id="ARBA00000085"/>
    </source>
</evidence>
<dbReference type="Pfam" id="PF00072">
    <property type="entry name" value="Response_reg"/>
    <property type="match status" value="2"/>
</dbReference>
<dbReference type="SMART" id="SM00388">
    <property type="entry name" value="HisKA"/>
    <property type="match status" value="1"/>
</dbReference>
<dbReference type="AlphaFoldDB" id="A0A1C7FEK4"/>
<dbReference type="InterPro" id="IPR003661">
    <property type="entry name" value="HisK_dim/P_dom"/>
</dbReference>
<dbReference type="EC" id="2.7.13.3" evidence="3"/>
<dbReference type="FunFam" id="1.10.287.130:FF:000003">
    <property type="entry name" value="Histidine kinase"/>
    <property type="match status" value="1"/>
</dbReference>
<keyword evidence="11" id="KW-0067">ATP-binding</keyword>
<evidence type="ECO:0000256" key="10">
    <source>
        <dbReference type="ARBA" id="ARBA00022801"/>
    </source>
</evidence>
<dbReference type="Gene3D" id="3.30.565.10">
    <property type="entry name" value="Histidine kinase-like ATPase, C-terminal domain"/>
    <property type="match status" value="1"/>
</dbReference>
<dbReference type="InterPro" id="IPR036890">
    <property type="entry name" value="HATPase_C_sf"/>
</dbReference>
<dbReference type="InterPro" id="IPR004358">
    <property type="entry name" value="Sig_transdc_His_kin-like_C"/>
</dbReference>
<evidence type="ECO:0000256" key="2">
    <source>
        <dbReference type="ARBA" id="ARBA00004651"/>
    </source>
</evidence>
<proteinExistence type="predicted"/>
<keyword evidence="9 20" id="KW-0418">Kinase</keyword>
<dbReference type="Gene3D" id="3.40.50.2300">
    <property type="match status" value="2"/>
</dbReference>
<keyword evidence="5 15" id="KW-0597">Phosphoprotein</keyword>
<dbReference type="Pfam" id="PF02518">
    <property type="entry name" value="HATPase_c"/>
    <property type="match status" value="1"/>
</dbReference>
<feature type="domain" description="Response regulatory" evidence="19">
    <location>
        <begin position="778"/>
        <end position="898"/>
    </location>
</feature>
<evidence type="ECO:0000256" key="5">
    <source>
        <dbReference type="ARBA" id="ARBA00022553"/>
    </source>
</evidence>
<dbReference type="InterPro" id="IPR003594">
    <property type="entry name" value="HATPase_dom"/>
</dbReference>
<gene>
    <name evidence="20" type="ORF">VSVS05_03334</name>
</gene>
<keyword evidence="8" id="KW-0547">Nucleotide-binding</keyword>
<keyword evidence="6 20" id="KW-0808">Transferase</keyword>
<dbReference type="CDD" id="cd16922">
    <property type="entry name" value="HATPase_EvgS-ArcB-TorS-like"/>
    <property type="match status" value="1"/>
</dbReference>
<evidence type="ECO:0000259" key="18">
    <source>
        <dbReference type="PROSITE" id="PS50109"/>
    </source>
</evidence>
<reference evidence="20 21" key="1">
    <citation type="submission" date="2016-07" db="EMBL/GenBank/DDBJ databases">
        <title>Genome sequencing of Vibrio scophthalmi strain VS-05, an isolated from Paralichthys olivaceus.</title>
        <authorList>
            <person name="Han H.-J."/>
        </authorList>
    </citation>
    <scope>NUCLEOTIDE SEQUENCE [LARGE SCALE GENOMIC DNA]</scope>
    <source>
        <strain evidence="20 21">VS-05</strain>
    </source>
</reference>
<evidence type="ECO:0000313" key="20">
    <source>
        <dbReference type="EMBL" id="ANU38372.1"/>
    </source>
</evidence>
<dbReference type="PRINTS" id="PR00344">
    <property type="entry name" value="BCTRLSENSOR"/>
</dbReference>
<dbReference type="FunFam" id="3.30.565.10:FF:000010">
    <property type="entry name" value="Sensor histidine kinase RcsC"/>
    <property type="match status" value="1"/>
</dbReference>
<keyword evidence="10" id="KW-0378">Hydrolase</keyword>
<dbReference type="GO" id="GO:0000155">
    <property type="term" value="F:phosphorelay sensor kinase activity"/>
    <property type="evidence" value="ECO:0007669"/>
    <property type="project" value="InterPro"/>
</dbReference>
<keyword evidence="21" id="KW-1185">Reference proteome</keyword>
<dbReference type="CDD" id="cd00082">
    <property type="entry name" value="HisKA"/>
    <property type="match status" value="1"/>
</dbReference>
<dbReference type="InterPro" id="IPR001789">
    <property type="entry name" value="Sig_transdc_resp-reg_receiver"/>
</dbReference>
<dbReference type="EMBL" id="CP016415">
    <property type="protein sequence ID" value="ANU38372.1"/>
    <property type="molecule type" value="Genomic_DNA"/>
</dbReference>
<dbReference type="SUPFAM" id="SSF52172">
    <property type="entry name" value="CheY-like"/>
    <property type="match status" value="2"/>
</dbReference>
<evidence type="ECO:0000256" key="9">
    <source>
        <dbReference type="ARBA" id="ARBA00022777"/>
    </source>
</evidence>
<evidence type="ECO:0000256" key="7">
    <source>
        <dbReference type="ARBA" id="ARBA00022692"/>
    </source>
</evidence>
<evidence type="ECO:0000256" key="12">
    <source>
        <dbReference type="ARBA" id="ARBA00022989"/>
    </source>
</evidence>
<dbReference type="SMART" id="SM00387">
    <property type="entry name" value="HATPase_c"/>
    <property type="match status" value="1"/>
</dbReference>
<keyword evidence="14 17" id="KW-0472">Membrane</keyword>
<evidence type="ECO:0000256" key="17">
    <source>
        <dbReference type="SAM" id="Phobius"/>
    </source>
</evidence>
<keyword evidence="7 17" id="KW-0812">Transmembrane</keyword>
<dbReference type="InterPro" id="IPR036097">
    <property type="entry name" value="HisK_dim/P_sf"/>
</dbReference>
<evidence type="ECO:0000256" key="11">
    <source>
        <dbReference type="ARBA" id="ARBA00022840"/>
    </source>
</evidence>
<dbReference type="GeneID" id="96874760"/>
<keyword evidence="16" id="KW-0175">Coiled coil</keyword>
<keyword evidence="12 17" id="KW-1133">Transmembrane helix</keyword>
<feature type="modified residue" description="4-aspartylphosphate" evidence="15">
    <location>
        <position position="829"/>
    </location>
</feature>
<feature type="domain" description="Response regulatory" evidence="19">
    <location>
        <begin position="950"/>
        <end position="1070"/>
    </location>
</feature>
<dbReference type="GO" id="GO:0005524">
    <property type="term" value="F:ATP binding"/>
    <property type="evidence" value="ECO:0007669"/>
    <property type="project" value="UniProtKB-KW"/>
</dbReference>
<sequence length="1070" mass="120393">MAKWVSWSDISIKYKLFGLVLLPILLLLYLASRQISVLNLQTDDLQKAKSMTAFLQGFSQTDHSAHSTERSKSASSPDAARVNALLPSLFPSQEAIQISSILREYLSVSLQITVNQYPDEMLDNLEWQADLYQQLIMAMERISLNHIPISIEQDLHALIQLEWMMFWANQETSLSQQLVANGQVDDEQSAELRGQITALAQNQQLFVERFVNLNANEHQVNFMLEAFTNEAFQQSQLFRQILLDQSEFNQLPIDSVEQGLNALLARLELLNNVGHKIEDQLIHRIDSATQSANNQRIVFIGIVSALTFMVMFIAIGLARRVTNNLNLVLNYLKNDQEQIAGELTKSISGNDELNHFAHEVERLTLERRQANERLTQAKNIAEQAKDDAIRASKAKSSFLANMSHEIRTPLNGVIGISEVLSDTSLTPTQRDYVDTIETSSQLLLSLINDILDFSKIESGMLMINHHSTNVRETIYDIASIVAPKAKEKGLDLRVSIDADVPYKMMVDDHRLRQTLMNFMSNAVKFTEQGYVALSIAMPTNNGTTPPSSTANTCQLEFSVSDSGIGIDEQQQRNIFEPFAQEDDSTTRKFGGTGLGLAISTQLVELMGGKIQLESQKGVGSRFYFSLEFNIECQRLSKPNSTTSPFYLISGNEVLSQTLKSELAFYNQPVEQLFDNIEQCLHFHSSNNPAIVLFLEETANSAQTIVTELNELTRKGHYVCLIRAFTSRSFDFHNAVTTIVTQPFYGQRLMRKLEQCQMQSNANDNMQRHHPATTTAPQRVLVVEDNSVNQKIAGLHLVKAGLEFDIANDGQEAVDMYRATPDRYALILMDCMMPIMDGFAATTELRKLERHLNRRIPIIALTASVIDDDVQRCFDVGMDDYIAKPFRANVLQEKIFNLIETVDVTNIATQRQDVSPLTSSSVHHPVSDEIQSAYVESNHSDTPRAVRRHERILLVEDNRVNQKVASLMLDKAGFHYAIAENGQIAIDMYSEDSSFDVILMDCMMPVKDGFEATKEIRQHEANLGLTKTPIIALTASVIDDDIQRCFDSGMDAYVAKPVRKDNLIEKIESII</sequence>
<evidence type="ECO:0000256" key="15">
    <source>
        <dbReference type="PROSITE-ProRule" id="PRU00169"/>
    </source>
</evidence>
<keyword evidence="13" id="KW-0902">Two-component regulatory system</keyword>
<dbReference type="SMART" id="SM00448">
    <property type="entry name" value="REC"/>
    <property type="match status" value="2"/>
</dbReference>
<dbReference type="SUPFAM" id="SSF47384">
    <property type="entry name" value="Homodimeric domain of signal transducing histidine kinase"/>
    <property type="match status" value="1"/>
</dbReference>
<evidence type="ECO:0000256" key="13">
    <source>
        <dbReference type="ARBA" id="ARBA00023012"/>
    </source>
</evidence>
<dbReference type="PROSITE" id="PS50109">
    <property type="entry name" value="HIS_KIN"/>
    <property type="match status" value="1"/>
</dbReference>
<dbReference type="PANTHER" id="PTHR45339">
    <property type="entry name" value="HYBRID SIGNAL TRANSDUCTION HISTIDINE KINASE J"/>
    <property type="match status" value="1"/>
</dbReference>
<keyword evidence="4" id="KW-1003">Cell membrane</keyword>
<evidence type="ECO:0000256" key="4">
    <source>
        <dbReference type="ARBA" id="ARBA00022475"/>
    </source>
</evidence>
<dbReference type="PROSITE" id="PS50110">
    <property type="entry name" value="RESPONSE_REGULATORY"/>
    <property type="match status" value="2"/>
</dbReference>